<dbReference type="Gene3D" id="3.40.190.10">
    <property type="entry name" value="Periplasmic binding protein-like II"/>
    <property type="match status" value="2"/>
</dbReference>
<dbReference type="Pfam" id="PF01547">
    <property type="entry name" value="SBP_bac_1"/>
    <property type="match status" value="1"/>
</dbReference>
<dbReference type="Proteomes" id="UP001230289">
    <property type="component" value="Unassembled WGS sequence"/>
</dbReference>
<comment type="similarity">
    <text evidence="1">Belongs to the bacterial solute-binding protein 1 family.</text>
</comment>
<organism evidence="5 6">
    <name type="scientific">Microbacterium capsulatum</name>
    <dbReference type="NCBI Taxonomy" id="3041921"/>
    <lineage>
        <taxon>Bacteria</taxon>
        <taxon>Bacillati</taxon>
        <taxon>Actinomycetota</taxon>
        <taxon>Actinomycetes</taxon>
        <taxon>Micrococcales</taxon>
        <taxon>Microbacteriaceae</taxon>
        <taxon>Microbacterium</taxon>
    </lineage>
</organism>
<evidence type="ECO:0000313" key="5">
    <source>
        <dbReference type="EMBL" id="MDQ4214355.1"/>
    </source>
</evidence>
<dbReference type="PROSITE" id="PS51257">
    <property type="entry name" value="PROKAR_LIPOPROTEIN"/>
    <property type="match status" value="1"/>
</dbReference>
<sequence>MAFRLRKPLALAVAVTAATILSGCVGTGAAPAASEGGGAHTLTIWHAYAGQPDKVAFIDWALKGFQKEHPDVKLNVVSAEQSSYKTKLQTAMSTGQAPDVFYTLPGGFLKAFVDSGQVLDLNDELKKKNWGDGFIPSAMESVTFKNETYAVPIDMDAAVVWYNKKLFASKGWGVPHTWDEFLSLSAKIAADGEVPVALGNKDSWPATFWYQYGVMREQGSGVVTGMANGDANASFGPKASDAAGMLQTLAQKKYLPTGANGMSDQEANLLFMNGKAAMVLNGTWQIGMSADASKDFDLGYFPFPKVQGGSGDQSDAIAGVAAAFAVSKKAADKQDAVDFLRYMTSPAVMKKYVELRKTMVTLKGATTADVAGPVLAGIVKDVVEPAKHLDPFYDTTMSPKAATVYYSTLQGLIEGSTDPASAAKAIDEAVRAGK</sequence>
<dbReference type="EMBL" id="JAVFCB010000005">
    <property type="protein sequence ID" value="MDQ4214355.1"/>
    <property type="molecule type" value="Genomic_DNA"/>
</dbReference>
<name>A0ABU0XKX5_9MICO</name>
<dbReference type="InterPro" id="IPR006059">
    <property type="entry name" value="SBP"/>
</dbReference>
<dbReference type="SUPFAM" id="SSF53850">
    <property type="entry name" value="Periplasmic binding protein-like II"/>
    <property type="match status" value="1"/>
</dbReference>
<evidence type="ECO:0000256" key="4">
    <source>
        <dbReference type="SAM" id="SignalP"/>
    </source>
</evidence>
<evidence type="ECO:0000256" key="2">
    <source>
        <dbReference type="ARBA" id="ARBA00022448"/>
    </source>
</evidence>
<accession>A0ABU0XKX5</accession>
<feature type="chain" id="PRO_5045449687" evidence="4">
    <location>
        <begin position="30"/>
        <end position="434"/>
    </location>
</feature>
<dbReference type="RefSeq" id="WP_308489288.1">
    <property type="nucleotide sequence ID" value="NZ_JAVFCB010000005.1"/>
</dbReference>
<feature type="signal peptide" evidence="4">
    <location>
        <begin position="1"/>
        <end position="29"/>
    </location>
</feature>
<evidence type="ECO:0000256" key="1">
    <source>
        <dbReference type="ARBA" id="ARBA00008520"/>
    </source>
</evidence>
<comment type="caution">
    <text evidence="5">The sequence shown here is derived from an EMBL/GenBank/DDBJ whole genome shotgun (WGS) entry which is preliminary data.</text>
</comment>
<keyword evidence="3 4" id="KW-0732">Signal</keyword>
<evidence type="ECO:0000313" key="6">
    <source>
        <dbReference type="Proteomes" id="UP001230289"/>
    </source>
</evidence>
<dbReference type="PANTHER" id="PTHR30061">
    <property type="entry name" value="MALTOSE-BINDING PERIPLASMIC PROTEIN"/>
    <property type="match status" value="1"/>
</dbReference>
<dbReference type="PANTHER" id="PTHR30061:SF50">
    <property type="entry name" value="MALTOSE_MALTODEXTRIN-BINDING PERIPLASMIC PROTEIN"/>
    <property type="match status" value="1"/>
</dbReference>
<keyword evidence="2" id="KW-0813">Transport</keyword>
<gene>
    <name evidence="5" type="ORF">RBR11_10555</name>
</gene>
<proteinExistence type="inferred from homology"/>
<protein>
    <submittedName>
        <fullName evidence="5">Extracellular solute-binding protein</fullName>
    </submittedName>
</protein>
<reference evidence="5 6" key="1">
    <citation type="submission" date="2023-08" db="EMBL/GenBank/DDBJ databases">
        <title>Microbacterium sp. nov., isolated from a waste landfill.</title>
        <authorList>
            <person name="Wen W."/>
        </authorList>
    </citation>
    <scope>NUCLEOTIDE SEQUENCE [LARGE SCALE GENOMIC DNA]</scope>
    <source>
        <strain evidence="5 6">ASV81</strain>
    </source>
</reference>
<keyword evidence="6" id="KW-1185">Reference proteome</keyword>
<evidence type="ECO:0000256" key="3">
    <source>
        <dbReference type="ARBA" id="ARBA00022729"/>
    </source>
</evidence>